<dbReference type="InterPro" id="IPR013783">
    <property type="entry name" value="Ig-like_fold"/>
</dbReference>
<keyword evidence="1" id="KW-0472">Membrane</keyword>
<evidence type="ECO:0000313" key="4">
    <source>
        <dbReference type="Proteomes" id="UP001501920"/>
    </source>
</evidence>
<evidence type="ECO:0000259" key="2">
    <source>
        <dbReference type="Pfam" id="PF07686"/>
    </source>
</evidence>
<evidence type="ECO:0000313" key="3">
    <source>
        <dbReference type="Ensembl" id="ENSPNAP00000061851.1"/>
    </source>
</evidence>
<reference evidence="3" key="3">
    <citation type="submission" date="2025-09" db="UniProtKB">
        <authorList>
            <consortium name="Ensembl"/>
        </authorList>
    </citation>
    <scope>IDENTIFICATION</scope>
</reference>
<organism evidence="3 4">
    <name type="scientific">Pygocentrus nattereri</name>
    <name type="common">Red-bellied piranha</name>
    <dbReference type="NCBI Taxonomy" id="42514"/>
    <lineage>
        <taxon>Eukaryota</taxon>
        <taxon>Metazoa</taxon>
        <taxon>Chordata</taxon>
        <taxon>Craniata</taxon>
        <taxon>Vertebrata</taxon>
        <taxon>Euteleostomi</taxon>
        <taxon>Actinopterygii</taxon>
        <taxon>Neopterygii</taxon>
        <taxon>Teleostei</taxon>
        <taxon>Ostariophysi</taxon>
        <taxon>Characiformes</taxon>
        <taxon>Characoidei</taxon>
        <taxon>Pygocentrus</taxon>
    </lineage>
</organism>
<keyword evidence="1" id="KW-0812">Transmembrane</keyword>
<feature type="transmembrane region" description="Helical" evidence="1">
    <location>
        <begin position="181"/>
        <end position="203"/>
    </location>
</feature>
<dbReference type="Gene3D" id="2.60.40.10">
    <property type="entry name" value="Immunoglobulins"/>
    <property type="match status" value="1"/>
</dbReference>
<dbReference type="Proteomes" id="UP001501920">
    <property type="component" value="Chromosome 20"/>
</dbReference>
<dbReference type="Ensembl" id="ENSPNAT00000063931.1">
    <property type="protein sequence ID" value="ENSPNAP00000061851.1"/>
    <property type="gene ID" value="ENSPNAG00000009263.2"/>
</dbReference>
<reference evidence="3 4" key="1">
    <citation type="submission" date="2020-10" db="EMBL/GenBank/DDBJ databases">
        <title>Pygocentrus nattereri (red-bellied piranha) genome, fPygNat1, primary haplotype.</title>
        <authorList>
            <person name="Myers G."/>
            <person name="Meyer A."/>
            <person name="Karagic N."/>
            <person name="Pippel M."/>
            <person name="Winkler S."/>
            <person name="Tracey A."/>
            <person name="Wood J."/>
            <person name="Formenti G."/>
            <person name="Howe K."/>
            <person name="Fedrigo O."/>
            <person name="Jarvis E.D."/>
        </authorList>
    </citation>
    <scope>NUCLEOTIDE SEQUENCE [LARGE SCALE GENOMIC DNA]</scope>
</reference>
<dbReference type="AlphaFoldDB" id="A0AAR2KIC0"/>
<dbReference type="InterPro" id="IPR036179">
    <property type="entry name" value="Ig-like_dom_sf"/>
</dbReference>
<accession>A0AAR2KIC0</accession>
<dbReference type="InterPro" id="IPR013106">
    <property type="entry name" value="Ig_V-set"/>
</dbReference>
<feature type="domain" description="Immunoglobulin V-set" evidence="2">
    <location>
        <begin position="45"/>
        <end position="141"/>
    </location>
</feature>
<dbReference type="SUPFAM" id="SSF48726">
    <property type="entry name" value="Immunoglobulin"/>
    <property type="match status" value="1"/>
</dbReference>
<reference evidence="3" key="2">
    <citation type="submission" date="2025-08" db="UniProtKB">
        <authorList>
            <consortium name="Ensembl"/>
        </authorList>
    </citation>
    <scope>IDENTIFICATION</scope>
</reference>
<sequence length="214" mass="24044">MSTFRPPSERALFRQVHRTEHFFISFSAVNLVLTFKSSGALKKKEVRLGENVTVACEMSYHQKIYWLRMSPEAQLKQLMVISLKNDGEVTILQHSNDSNLKGCVLERFIGLRVLSVAEADLGTYFCATYDDHMEFGEGEELYATRGRSEQQDQHHTDCNQACNAVETQDTRDTLDAFQAHMIIAVVMSISLLIMVLTISVVHVKTSGSGARKPG</sequence>
<keyword evidence="4" id="KW-1185">Reference proteome</keyword>
<evidence type="ECO:0000256" key="1">
    <source>
        <dbReference type="SAM" id="Phobius"/>
    </source>
</evidence>
<dbReference type="Pfam" id="PF07686">
    <property type="entry name" value="V-set"/>
    <property type="match status" value="1"/>
</dbReference>
<dbReference type="GeneTree" id="ENSGT00740000116854"/>
<name>A0AAR2KIC0_PYGNA</name>
<protein>
    <recommendedName>
        <fullName evidence="2">Immunoglobulin V-set domain-containing protein</fullName>
    </recommendedName>
</protein>
<keyword evidence="1" id="KW-1133">Transmembrane helix</keyword>
<proteinExistence type="predicted"/>